<sequence>MLMVVLLLLLLWLLLLLLVFLLVLIKSLLVEVLAVDAVFQIILMQFTLRLLLLVPIAAVMDLERVLVRCQQTLVIAPPFDEGKATRFAGRVCQRKHDILCR</sequence>
<dbReference type="AlphaFoldDB" id="A0A182IQD5"/>
<proteinExistence type="predicted"/>
<accession>A0A182IQD5</accession>
<protein>
    <submittedName>
        <fullName evidence="1">Uncharacterized protein</fullName>
    </submittedName>
</protein>
<evidence type="ECO:0000313" key="1">
    <source>
        <dbReference type="EnsemblMetazoa" id="AATE003481-PA.1"/>
    </source>
</evidence>
<reference evidence="1" key="1">
    <citation type="submission" date="2022-08" db="UniProtKB">
        <authorList>
            <consortium name="EnsemblMetazoa"/>
        </authorList>
    </citation>
    <scope>IDENTIFICATION</scope>
    <source>
        <strain evidence="1">EBRO</strain>
    </source>
</reference>
<dbReference type="VEuPathDB" id="VectorBase:AATE003481"/>
<organism evidence="1">
    <name type="scientific">Anopheles atroparvus</name>
    <name type="common">European mosquito</name>
    <dbReference type="NCBI Taxonomy" id="41427"/>
    <lineage>
        <taxon>Eukaryota</taxon>
        <taxon>Metazoa</taxon>
        <taxon>Ecdysozoa</taxon>
        <taxon>Arthropoda</taxon>
        <taxon>Hexapoda</taxon>
        <taxon>Insecta</taxon>
        <taxon>Pterygota</taxon>
        <taxon>Neoptera</taxon>
        <taxon>Endopterygota</taxon>
        <taxon>Diptera</taxon>
        <taxon>Nematocera</taxon>
        <taxon>Culicoidea</taxon>
        <taxon>Culicidae</taxon>
        <taxon>Anophelinae</taxon>
        <taxon>Anopheles</taxon>
    </lineage>
</organism>
<name>A0A182IQD5_ANOAO</name>
<dbReference type="EnsemblMetazoa" id="AATE003481-RA">
    <property type="protein sequence ID" value="AATE003481-PA.1"/>
    <property type="gene ID" value="AATE003481"/>
</dbReference>